<comment type="similarity">
    <text evidence="2">Belongs to the TlyA family.</text>
</comment>
<keyword evidence="1 3" id="KW-0694">RNA-binding</keyword>
<keyword evidence="7" id="KW-1185">Reference proteome</keyword>
<dbReference type="SMART" id="SM00363">
    <property type="entry name" value="S4"/>
    <property type="match status" value="1"/>
</dbReference>
<evidence type="ECO:0000313" key="8">
    <source>
        <dbReference type="Proteomes" id="UP000214760"/>
    </source>
</evidence>
<evidence type="ECO:0000313" key="6">
    <source>
        <dbReference type="EMBL" id="SFR73264.1"/>
    </source>
</evidence>
<evidence type="ECO:0000259" key="4">
    <source>
        <dbReference type="SMART" id="SM00363"/>
    </source>
</evidence>
<evidence type="ECO:0000313" key="7">
    <source>
        <dbReference type="Proteomes" id="UP000199820"/>
    </source>
</evidence>
<dbReference type="Proteomes" id="UP000214760">
    <property type="component" value="Unassembled WGS sequence"/>
</dbReference>
<dbReference type="OrthoDB" id="9784736at2"/>
<evidence type="ECO:0000256" key="1">
    <source>
        <dbReference type="ARBA" id="ARBA00022884"/>
    </source>
</evidence>
<accession>A0A1I6J2L6</accession>
<organism evidence="6 8">
    <name type="scientific">[Clostridium] aminophilum</name>
    <dbReference type="NCBI Taxonomy" id="1526"/>
    <lineage>
        <taxon>Bacteria</taxon>
        <taxon>Bacillati</taxon>
        <taxon>Bacillota</taxon>
        <taxon>Clostridia</taxon>
        <taxon>Lachnospirales</taxon>
        <taxon>Lachnospiraceae</taxon>
    </lineage>
</organism>
<feature type="domain" description="RNA-binding S4" evidence="4">
    <location>
        <begin position="3"/>
        <end position="68"/>
    </location>
</feature>
<dbReference type="InterPro" id="IPR002942">
    <property type="entry name" value="S4_RNA-bd"/>
</dbReference>
<dbReference type="STRING" id="1526.SAMN02910262_01114"/>
<reference evidence="7 8" key="1">
    <citation type="submission" date="2016-10" db="EMBL/GenBank/DDBJ databases">
        <authorList>
            <person name="de Groot N.N."/>
        </authorList>
    </citation>
    <scope>NUCLEOTIDE SEQUENCE [LARGE SCALE GENOMIC DNA]</scope>
    <source>
        <strain evidence="6 8">F</strain>
        <strain evidence="5 7">KH1P1</strain>
    </source>
</reference>
<dbReference type="InterPro" id="IPR036986">
    <property type="entry name" value="S4_RNA-bd_sf"/>
</dbReference>
<dbReference type="Pfam" id="PF01728">
    <property type="entry name" value="FtsJ"/>
    <property type="match status" value="1"/>
</dbReference>
<dbReference type="SUPFAM" id="SSF53335">
    <property type="entry name" value="S-adenosyl-L-methionine-dependent methyltransferases"/>
    <property type="match status" value="1"/>
</dbReference>
<evidence type="ECO:0000313" key="5">
    <source>
        <dbReference type="EMBL" id="SET53081.1"/>
    </source>
</evidence>
<dbReference type="RefSeq" id="WP_031474820.1">
    <property type="nucleotide sequence ID" value="NZ_FOIL01000023.1"/>
</dbReference>
<keyword evidence="6" id="KW-0808">Transferase</keyword>
<dbReference type="InterPro" id="IPR047048">
    <property type="entry name" value="TlyA"/>
</dbReference>
<dbReference type="Gene3D" id="3.10.290.10">
    <property type="entry name" value="RNA-binding S4 domain"/>
    <property type="match status" value="1"/>
</dbReference>
<proteinExistence type="inferred from homology"/>
<name>A0A1I6J2L6_9FIRM</name>
<dbReference type="InterPro" id="IPR002877">
    <property type="entry name" value="RNA_MeTrfase_FtsJ_dom"/>
</dbReference>
<sequence>MKERLDVLMVNRGLAESREKAKTIIMSGIVYVNNQKEDKAGSQFKDDVTIEVRGATLQYVSRGGLKLEKAMKAFPIDLHGTTCMDVGASTGGFTDCMLQNGAVKVFSVDVGHGQLAWKLRNDPRVVCMEKCNIRYVTPEDIGTAVDFSSIDVSFISLTMVLGPVKEILRDGGHVAALIKPQFEAGREKVGKKGVVREKSTHVEVIEKVIAYAHEIGLTVEGLDYSPIRGPEGNIEYLIYLGKNDGQPDAALSGQPVIDVVEAAHAELDK</sequence>
<evidence type="ECO:0000256" key="2">
    <source>
        <dbReference type="ARBA" id="ARBA00029460"/>
    </source>
</evidence>
<evidence type="ECO:0000256" key="3">
    <source>
        <dbReference type="PROSITE-ProRule" id="PRU00182"/>
    </source>
</evidence>
<dbReference type="CDD" id="cd00165">
    <property type="entry name" value="S4"/>
    <property type="match status" value="1"/>
</dbReference>
<dbReference type="NCBIfam" id="TIGR00478">
    <property type="entry name" value="tly"/>
    <property type="match status" value="1"/>
</dbReference>
<protein>
    <submittedName>
        <fullName evidence="6">23S rRNA (Cytidine1920-2'-O)/16S rRNA (Cytidine1409-2'-O)-methyltransferase</fullName>
    </submittedName>
</protein>
<dbReference type="EMBL" id="FOZC01000005">
    <property type="protein sequence ID" value="SFR73264.1"/>
    <property type="molecule type" value="Genomic_DNA"/>
</dbReference>
<dbReference type="EMBL" id="FOIL01000023">
    <property type="protein sequence ID" value="SET53081.1"/>
    <property type="molecule type" value="Genomic_DNA"/>
</dbReference>
<dbReference type="GO" id="GO:0008168">
    <property type="term" value="F:methyltransferase activity"/>
    <property type="evidence" value="ECO:0007669"/>
    <property type="project" value="UniProtKB-KW"/>
</dbReference>
<dbReference type="GO" id="GO:0003723">
    <property type="term" value="F:RNA binding"/>
    <property type="evidence" value="ECO:0007669"/>
    <property type="project" value="UniProtKB-KW"/>
</dbReference>
<gene>
    <name evidence="6" type="ORF">SAMN02910262_01114</name>
    <name evidence="5" type="ORF">SAMN04487771_102327</name>
</gene>
<dbReference type="PIRSF" id="PIRSF005578">
    <property type="entry name" value="TlyA"/>
    <property type="match status" value="1"/>
</dbReference>
<dbReference type="PROSITE" id="PS50889">
    <property type="entry name" value="S4"/>
    <property type="match status" value="1"/>
</dbReference>
<dbReference type="InterPro" id="IPR004538">
    <property type="entry name" value="Hemolysin_A/TlyA"/>
</dbReference>
<dbReference type="Proteomes" id="UP000199820">
    <property type="component" value="Unassembled WGS sequence"/>
</dbReference>
<keyword evidence="6" id="KW-0489">Methyltransferase</keyword>
<dbReference type="PANTHER" id="PTHR32319:SF0">
    <property type="entry name" value="BACTERIAL HEMOLYSIN-LIKE PROTEIN"/>
    <property type="match status" value="1"/>
</dbReference>
<dbReference type="GO" id="GO:0032259">
    <property type="term" value="P:methylation"/>
    <property type="evidence" value="ECO:0007669"/>
    <property type="project" value="UniProtKB-KW"/>
</dbReference>
<dbReference type="Gene3D" id="3.40.50.150">
    <property type="entry name" value="Vaccinia Virus protein VP39"/>
    <property type="match status" value="1"/>
</dbReference>
<dbReference type="InterPro" id="IPR029063">
    <property type="entry name" value="SAM-dependent_MTases_sf"/>
</dbReference>
<dbReference type="PANTHER" id="PTHR32319">
    <property type="entry name" value="BACTERIAL HEMOLYSIN-LIKE PROTEIN"/>
    <property type="match status" value="1"/>
</dbReference>
<dbReference type="eggNOG" id="COG1189">
    <property type="taxonomic scope" value="Bacteria"/>
</dbReference>
<dbReference type="AlphaFoldDB" id="A0A1I6J2L6"/>
<dbReference type="Pfam" id="PF01479">
    <property type="entry name" value="S4"/>
    <property type="match status" value="1"/>
</dbReference>